<evidence type="ECO:0000256" key="1">
    <source>
        <dbReference type="SAM" id="MobiDB-lite"/>
    </source>
</evidence>
<accession>A0ABQ0XA56</accession>
<sequence length="54" mass="6049">MLHSRISRHLDREYQSRGGGSHPFSLDRLQSLSMEPDSRVLAETTTGVLHGTID</sequence>
<gene>
    <name evidence="2" type="ORF">KFL01_29640</name>
</gene>
<reference evidence="2 3" key="1">
    <citation type="submission" date="2019-07" db="EMBL/GenBank/DDBJ databases">
        <title>Whole genome shotgun sequence of Kocuria flava NBRC 107626.</title>
        <authorList>
            <person name="Hosoyama A."/>
            <person name="Uohara A."/>
            <person name="Ohji S."/>
            <person name="Ichikawa N."/>
        </authorList>
    </citation>
    <scope>NUCLEOTIDE SEQUENCE [LARGE SCALE GENOMIC DNA]</scope>
    <source>
        <strain evidence="2 3">NBRC 107626</strain>
    </source>
</reference>
<dbReference type="Proteomes" id="UP000321155">
    <property type="component" value="Unassembled WGS sequence"/>
</dbReference>
<evidence type="ECO:0000313" key="3">
    <source>
        <dbReference type="Proteomes" id="UP000321155"/>
    </source>
</evidence>
<name>A0ABQ0XA56_9MICC</name>
<proteinExistence type="predicted"/>
<keyword evidence="3" id="KW-1185">Reference proteome</keyword>
<feature type="region of interest" description="Disordered" evidence="1">
    <location>
        <begin position="1"/>
        <end position="54"/>
    </location>
</feature>
<protein>
    <submittedName>
        <fullName evidence="2">Uncharacterized protein</fullName>
    </submittedName>
</protein>
<dbReference type="EMBL" id="BJZR01000151">
    <property type="protein sequence ID" value="GEO93658.1"/>
    <property type="molecule type" value="Genomic_DNA"/>
</dbReference>
<evidence type="ECO:0000313" key="2">
    <source>
        <dbReference type="EMBL" id="GEO93658.1"/>
    </source>
</evidence>
<comment type="caution">
    <text evidence="2">The sequence shown here is derived from an EMBL/GenBank/DDBJ whole genome shotgun (WGS) entry which is preliminary data.</text>
</comment>
<organism evidence="2 3">
    <name type="scientific">Kocuria flava</name>
    <dbReference type="NCBI Taxonomy" id="446860"/>
    <lineage>
        <taxon>Bacteria</taxon>
        <taxon>Bacillati</taxon>
        <taxon>Actinomycetota</taxon>
        <taxon>Actinomycetes</taxon>
        <taxon>Micrococcales</taxon>
        <taxon>Micrococcaceae</taxon>
        <taxon>Kocuria</taxon>
    </lineage>
</organism>